<feature type="compositionally biased region" description="Acidic residues" evidence="1">
    <location>
        <begin position="276"/>
        <end position="287"/>
    </location>
</feature>
<feature type="compositionally biased region" description="Acidic residues" evidence="1">
    <location>
        <begin position="205"/>
        <end position="229"/>
    </location>
</feature>
<dbReference type="EMBL" id="OU466861">
    <property type="protein sequence ID" value="CAH2066534.1"/>
    <property type="molecule type" value="Genomic_DNA"/>
</dbReference>
<evidence type="ECO:0000256" key="1">
    <source>
        <dbReference type="SAM" id="MobiDB-lite"/>
    </source>
</evidence>
<accession>A0AAU9SM09</accession>
<dbReference type="PANTHER" id="PTHR37200:SF1">
    <property type="entry name" value="RNA-BINDING (RRM_RBD_RNP MOTIFS) FAMILY PROTEIN"/>
    <property type="match status" value="1"/>
</dbReference>
<reference evidence="2 3" key="1">
    <citation type="submission" date="2022-03" db="EMBL/GenBank/DDBJ databases">
        <authorList>
            <person name="Nunn A."/>
            <person name="Chopra R."/>
            <person name="Nunn A."/>
            <person name="Contreras Garrido A."/>
        </authorList>
    </citation>
    <scope>NUCLEOTIDE SEQUENCE [LARGE SCALE GENOMIC DNA]</scope>
</reference>
<feature type="region of interest" description="Disordered" evidence="1">
    <location>
        <begin position="205"/>
        <end position="287"/>
    </location>
</feature>
<feature type="region of interest" description="Disordered" evidence="1">
    <location>
        <begin position="323"/>
        <end position="369"/>
    </location>
</feature>
<feature type="compositionally biased region" description="Basic and acidic residues" evidence="1">
    <location>
        <begin position="1"/>
        <end position="16"/>
    </location>
</feature>
<feature type="compositionally biased region" description="Acidic residues" evidence="1">
    <location>
        <begin position="17"/>
        <end position="52"/>
    </location>
</feature>
<feature type="compositionally biased region" description="Basic and acidic residues" evidence="1">
    <location>
        <begin position="241"/>
        <end position="268"/>
    </location>
</feature>
<protein>
    <submittedName>
        <fullName evidence="2">Uncharacterized protein</fullName>
    </submittedName>
</protein>
<organism evidence="2 3">
    <name type="scientific">Thlaspi arvense</name>
    <name type="common">Field penny-cress</name>
    <dbReference type="NCBI Taxonomy" id="13288"/>
    <lineage>
        <taxon>Eukaryota</taxon>
        <taxon>Viridiplantae</taxon>
        <taxon>Streptophyta</taxon>
        <taxon>Embryophyta</taxon>
        <taxon>Tracheophyta</taxon>
        <taxon>Spermatophyta</taxon>
        <taxon>Magnoliopsida</taxon>
        <taxon>eudicotyledons</taxon>
        <taxon>Gunneridae</taxon>
        <taxon>Pentapetalae</taxon>
        <taxon>rosids</taxon>
        <taxon>malvids</taxon>
        <taxon>Brassicales</taxon>
        <taxon>Brassicaceae</taxon>
        <taxon>Thlaspideae</taxon>
        <taxon>Thlaspi</taxon>
    </lineage>
</organism>
<evidence type="ECO:0000313" key="2">
    <source>
        <dbReference type="EMBL" id="CAH2066534.1"/>
    </source>
</evidence>
<keyword evidence="3" id="KW-1185">Reference proteome</keyword>
<evidence type="ECO:0000313" key="3">
    <source>
        <dbReference type="Proteomes" id="UP000836841"/>
    </source>
</evidence>
<dbReference type="Proteomes" id="UP000836841">
    <property type="component" value="Chromosome 5"/>
</dbReference>
<name>A0AAU9SM09_THLAR</name>
<feature type="region of interest" description="Disordered" evidence="1">
    <location>
        <begin position="1"/>
        <end position="58"/>
    </location>
</feature>
<dbReference type="PANTHER" id="PTHR37200">
    <property type="entry name" value="RNA-BINDING (RRM/RBD/RNP MOTIFS) FAMILY PROTEIN"/>
    <property type="match status" value="1"/>
</dbReference>
<dbReference type="AlphaFoldDB" id="A0AAU9SM09"/>
<proteinExistence type="predicted"/>
<sequence length="403" mass="45239">MGFKRRGGDSGLKESEISIDDDGEEGDDEDEDWGEFDLEGEGDGDEDEDEGEYLPMEKMKRWLEKKPRGFGVGKKYETSVEDKLLDEIEQSWKAQAANLNKLKNDPLKPQLKRGDNLIKETQSGFRVRVTNLPRKKNVHRDLKTAFKERLSFGKVVKQIKCQVVECSSTQSVSEEIYSDTVFEELPFSGLEAVANADAVVEDTFVDSWEDSSDDDSDEDVDETEEEEDEGNRISSSVESPIELRRDSKPELRSQKQVVKREIREHEELETLVGETTLDDDDESDVEEVAEENLEPLISTMSSSDEQRVDRIRKLELKLLGRETLLGGGGDSDKPEAKLGSGVEGKKKEKKKKKKKILVKGKAKMPSSIEIPGSSKRLKVKEKALLTGVLVKYAAKAASTSNDK</sequence>
<feature type="compositionally biased region" description="Basic residues" evidence="1">
    <location>
        <begin position="347"/>
        <end position="362"/>
    </location>
</feature>
<gene>
    <name evidence="2" type="ORF">TAV2_LOCUS16974</name>
</gene>